<dbReference type="Gene3D" id="1.10.10.10">
    <property type="entry name" value="Winged helix-like DNA-binding domain superfamily/Winged helix DNA-binding domain"/>
    <property type="match status" value="1"/>
</dbReference>
<organism evidence="2">
    <name type="scientific">bioreactor metagenome</name>
    <dbReference type="NCBI Taxonomy" id="1076179"/>
    <lineage>
        <taxon>unclassified sequences</taxon>
        <taxon>metagenomes</taxon>
        <taxon>ecological metagenomes</taxon>
    </lineage>
</organism>
<proteinExistence type="predicted"/>
<dbReference type="NCBIfam" id="TIGR00738">
    <property type="entry name" value="rrf2_super"/>
    <property type="match status" value="1"/>
</dbReference>
<protein>
    <submittedName>
        <fullName evidence="2">HTH-type transcriptional regulator CymR</fullName>
    </submittedName>
</protein>
<reference evidence="2" key="1">
    <citation type="submission" date="2019-08" db="EMBL/GenBank/DDBJ databases">
        <authorList>
            <person name="Kucharzyk K."/>
            <person name="Murdoch R.W."/>
            <person name="Higgins S."/>
            <person name="Loffler F."/>
        </authorList>
    </citation>
    <scope>NUCLEOTIDE SEQUENCE</scope>
</reference>
<accession>A0A645HTQ6</accession>
<name>A0A645HTQ6_9ZZZZ</name>
<dbReference type="PANTHER" id="PTHR33221">
    <property type="entry name" value="WINGED HELIX-TURN-HELIX TRANSCRIPTIONAL REGULATOR, RRF2 FAMILY"/>
    <property type="match status" value="1"/>
</dbReference>
<comment type="caution">
    <text evidence="2">The sequence shown here is derived from an EMBL/GenBank/DDBJ whole genome shotgun (WGS) entry which is preliminary data.</text>
</comment>
<dbReference type="InterPro" id="IPR036390">
    <property type="entry name" value="WH_DNA-bd_sf"/>
</dbReference>
<dbReference type="InterPro" id="IPR000944">
    <property type="entry name" value="Tscrpt_reg_Rrf2"/>
</dbReference>
<dbReference type="GO" id="GO:0003677">
    <property type="term" value="F:DNA binding"/>
    <property type="evidence" value="ECO:0007669"/>
    <property type="project" value="UniProtKB-KW"/>
</dbReference>
<dbReference type="InterPro" id="IPR036388">
    <property type="entry name" value="WH-like_DNA-bd_sf"/>
</dbReference>
<sequence length="145" mass="16730">MKISTKGIYGLKAILDLATNSFNDVVTLKSISERQHISEGYLEQIFSLLRKRELVKGRKGSQGGYTLVKEPKEITVGEILRALEGELFQVDVPEEEKNSKIERCIEDRVWGNLRENINKVVDSITLEQLVEDYKKYNNEVTMYYI</sequence>
<dbReference type="GO" id="GO:0005829">
    <property type="term" value="C:cytosol"/>
    <property type="evidence" value="ECO:0007669"/>
    <property type="project" value="TreeGrafter"/>
</dbReference>
<dbReference type="EMBL" id="VSSQ01099171">
    <property type="protein sequence ID" value="MPN41852.1"/>
    <property type="molecule type" value="Genomic_DNA"/>
</dbReference>
<dbReference type="PROSITE" id="PS51197">
    <property type="entry name" value="HTH_RRF2_2"/>
    <property type="match status" value="1"/>
</dbReference>
<evidence type="ECO:0000313" key="2">
    <source>
        <dbReference type="EMBL" id="MPN41852.1"/>
    </source>
</evidence>
<dbReference type="PANTHER" id="PTHR33221:SF5">
    <property type="entry name" value="HTH-TYPE TRANSCRIPTIONAL REGULATOR ISCR"/>
    <property type="match status" value="1"/>
</dbReference>
<keyword evidence="1" id="KW-0238">DNA-binding</keyword>
<dbReference type="AlphaFoldDB" id="A0A645HTQ6"/>
<dbReference type="GO" id="GO:0003700">
    <property type="term" value="F:DNA-binding transcription factor activity"/>
    <property type="evidence" value="ECO:0007669"/>
    <property type="project" value="TreeGrafter"/>
</dbReference>
<evidence type="ECO:0000256" key="1">
    <source>
        <dbReference type="ARBA" id="ARBA00023125"/>
    </source>
</evidence>
<dbReference type="Pfam" id="PF02082">
    <property type="entry name" value="Rrf2"/>
    <property type="match status" value="1"/>
</dbReference>
<gene>
    <name evidence="2" type="primary">cymR_46</name>
    <name evidence="2" type="ORF">SDC9_189407</name>
</gene>
<dbReference type="SUPFAM" id="SSF46785">
    <property type="entry name" value="Winged helix' DNA-binding domain"/>
    <property type="match status" value="1"/>
</dbReference>